<sequence>MKLPKGVKNPVFYGQQPEKKVPMSSGHEIKQTPVVLAMLKGPGPAKYLRPSCTGYIDHDVSMFQEPAYTLHAWHPEKRIMDIRSPGPCYFLDPKITRFGMASCPQVPMAEHISNLRTPGNEDILFSPPGKHGTSARPVAGDSPQGCLRVQPIRSELVGEPDANPDAINTEQPTQGEGSLSRLGREPRAHLWPPSQAGSNCAHSHIAACLLCSGSSLGKDISQTRKFTSLEFYNHNIGPSHSTEKSSVI</sequence>
<name>A0A4W2C540_BOBOX</name>
<evidence type="ECO:0000313" key="3">
    <source>
        <dbReference type="Proteomes" id="UP000314981"/>
    </source>
</evidence>
<reference evidence="2" key="2">
    <citation type="submission" date="2025-08" db="UniProtKB">
        <authorList>
            <consortium name="Ensembl"/>
        </authorList>
    </citation>
    <scope>IDENTIFICATION</scope>
</reference>
<protein>
    <submittedName>
        <fullName evidence="2">Uncharacterized protein</fullName>
    </submittedName>
</protein>
<feature type="region of interest" description="Disordered" evidence="1">
    <location>
        <begin position="157"/>
        <end position="180"/>
    </location>
</feature>
<reference evidence="2 3" key="1">
    <citation type="submission" date="2018-11" db="EMBL/GenBank/DDBJ databases">
        <title>Haplotype-resolved cattle genomes.</title>
        <authorList>
            <person name="Low W.Y."/>
            <person name="Tearle R."/>
            <person name="Bickhart D.M."/>
            <person name="Rosen B.D."/>
            <person name="Koren S."/>
            <person name="Rhie A."/>
            <person name="Hiendleder S."/>
            <person name="Phillippy A.M."/>
            <person name="Smith T.P.L."/>
            <person name="Williams J.L."/>
        </authorList>
    </citation>
    <scope>NUCLEOTIDE SEQUENCE [LARGE SCALE GENOMIC DNA]</scope>
</reference>
<dbReference type="AlphaFoldDB" id="A0A4W2C540"/>
<feature type="compositionally biased region" description="Polar residues" evidence="1">
    <location>
        <begin position="166"/>
        <end position="177"/>
    </location>
</feature>
<evidence type="ECO:0000256" key="1">
    <source>
        <dbReference type="SAM" id="MobiDB-lite"/>
    </source>
</evidence>
<organism evidence="2 3">
    <name type="scientific">Bos indicus x Bos taurus</name>
    <name type="common">Hybrid cattle</name>
    <dbReference type="NCBI Taxonomy" id="30522"/>
    <lineage>
        <taxon>Eukaryota</taxon>
        <taxon>Metazoa</taxon>
        <taxon>Chordata</taxon>
        <taxon>Craniata</taxon>
        <taxon>Vertebrata</taxon>
        <taxon>Euteleostomi</taxon>
        <taxon>Mammalia</taxon>
        <taxon>Eutheria</taxon>
        <taxon>Laurasiatheria</taxon>
        <taxon>Artiodactyla</taxon>
        <taxon>Ruminantia</taxon>
        <taxon>Pecora</taxon>
        <taxon>Bovidae</taxon>
        <taxon>Bovinae</taxon>
        <taxon>Bos</taxon>
    </lineage>
</organism>
<dbReference type="Proteomes" id="UP000314981">
    <property type="component" value="Chromosome 21"/>
</dbReference>
<proteinExistence type="predicted"/>
<reference evidence="2" key="3">
    <citation type="submission" date="2025-09" db="UniProtKB">
        <authorList>
            <consortium name="Ensembl"/>
        </authorList>
    </citation>
    <scope>IDENTIFICATION</scope>
</reference>
<accession>A0A4W2C540</accession>
<keyword evidence="3" id="KW-1185">Reference proteome</keyword>
<dbReference type="Ensembl" id="ENSBIXT00000002851.1">
    <property type="protein sequence ID" value="ENSBIXP00000006912.1"/>
    <property type="gene ID" value="ENSBIXG00000012968.1"/>
</dbReference>
<evidence type="ECO:0000313" key="2">
    <source>
        <dbReference type="Ensembl" id="ENSBIXP00000006912.1"/>
    </source>
</evidence>